<evidence type="ECO:0000313" key="2">
    <source>
        <dbReference type="EMBL" id="KJL29105.1"/>
    </source>
</evidence>
<reference evidence="2 3" key="1">
    <citation type="submission" date="2015-02" db="EMBL/GenBank/DDBJ databases">
        <title>Draft genome sequences of ten Microbacterium spp. with emphasis on heavy metal contaminated environments.</title>
        <authorList>
            <person name="Corretto E."/>
        </authorList>
    </citation>
    <scope>NUCLEOTIDE SEQUENCE [LARGE SCALE GENOMIC DNA]</scope>
    <source>
        <strain evidence="2 3">BEL4b</strain>
    </source>
</reference>
<comment type="caution">
    <text evidence="2">The sequence shown here is derived from an EMBL/GenBank/DDBJ whole genome shotgun (WGS) entry which is preliminary data.</text>
</comment>
<feature type="transmembrane region" description="Helical" evidence="1">
    <location>
        <begin position="25"/>
        <end position="44"/>
    </location>
</feature>
<keyword evidence="1" id="KW-0472">Membrane</keyword>
<dbReference type="Proteomes" id="UP000033640">
    <property type="component" value="Unassembled WGS sequence"/>
</dbReference>
<name>A0A0F0LA04_9MICO</name>
<proteinExistence type="predicted"/>
<feature type="transmembrane region" description="Helical" evidence="1">
    <location>
        <begin position="64"/>
        <end position="82"/>
    </location>
</feature>
<organism evidence="2 3">
    <name type="scientific">Microbacterium oxydans</name>
    <dbReference type="NCBI Taxonomy" id="82380"/>
    <lineage>
        <taxon>Bacteria</taxon>
        <taxon>Bacillati</taxon>
        <taxon>Actinomycetota</taxon>
        <taxon>Actinomycetes</taxon>
        <taxon>Micrococcales</taxon>
        <taxon>Microbacteriaceae</taxon>
        <taxon>Microbacterium</taxon>
    </lineage>
</organism>
<sequence>MSTAEEPYLRERALPQPGRRRAQQIVATATLALALIAAAAVALVDSMSGGDAQLLLVVVPSRHILGVATILAFVALSSMFWTLSLPSGWSAMVVIGRVLSIGGALIAVFWGVLTTPWPVTPLLIHGCESGYVVEERSFLFLSSITVLERHGLVATPVLGTSADDGYQPFAAGEYDAWVDDGHIEGWFALEPGSNTALSRFELPLSQSPHCG</sequence>
<dbReference type="RefSeq" id="WP_045279115.1">
    <property type="nucleotide sequence ID" value="NZ_JYIW01000024.1"/>
</dbReference>
<accession>A0A0F0LA04</accession>
<evidence type="ECO:0000256" key="1">
    <source>
        <dbReference type="SAM" id="Phobius"/>
    </source>
</evidence>
<feature type="transmembrane region" description="Helical" evidence="1">
    <location>
        <begin position="94"/>
        <end position="113"/>
    </location>
</feature>
<dbReference type="AlphaFoldDB" id="A0A0F0LA04"/>
<gene>
    <name evidence="2" type="ORF">RS83_01730</name>
</gene>
<dbReference type="PATRIC" id="fig|82380.11.peg.1767"/>
<dbReference type="OrthoDB" id="5083214at2"/>
<keyword evidence="1" id="KW-1133">Transmembrane helix</keyword>
<keyword evidence="1" id="KW-0812">Transmembrane</keyword>
<dbReference type="EMBL" id="JYIW01000024">
    <property type="protein sequence ID" value="KJL29105.1"/>
    <property type="molecule type" value="Genomic_DNA"/>
</dbReference>
<evidence type="ECO:0000313" key="3">
    <source>
        <dbReference type="Proteomes" id="UP000033640"/>
    </source>
</evidence>
<protein>
    <submittedName>
        <fullName evidence="2">Uncharacterized protein</fullName>
    </submittedName>
</protein>